<dbReference type="PROSITE" id="PS50958">
    <property type="entry name" value="SMB_2"/>
    <property type="match status" value="1"/>
</dbReference>
<dbReference type="EMBL" id="BLXT01005114">
    <property type="protein sequence ID" value="GFO19859.1"/>
    <property type="molecule type" value="Genomic_DNA"/>
</dbReference>
<sequence>MAITLLPMSGPLLAASPDMSKAHASAKSLNTPAVASELSLANQADSVYTDDPPVQKENVTCGRSNLSSSPDKTQVSQENGNISCLAINETNHLKEQRKSHTTGLARIGTDESLAGRPDSCHVDFDILNRSINFSGIRSPNCTLKQFKKEHTDTNTGDIISLPQMKSLKPDKTLTFTCQGRCGKEISFPCSCSASCVVYGTCCDNITQDCPHVLEEGMTRFDRMLGADIVCHEDFIYMISSCPSSPRKSAKEKGVTFSSTQTPAVKNSNINLESQIPKLNDVGTNLGTTDIFGLDTGKSSKSGREVQESIVERLKLALSAAPVTDSDTGFTFINKSIYECNNMSQSTALTWSVASAYTAISPVILEDLGRLNFLNRYQFEFEEEIFMAHQCKSNVVETCDENESPNELNQIYAEKCQESNALIVSKNVHYRNIFCGFCNEGSHDKYRLVLEENISYRHQGFQILMSISESGTINVRLSKLGMLSWSHAHCPIPDHKTELSSSSRLIEEWANADSDQRAVCSTTCQDNYFKAPTDGLCKTERRALLAIANDGLSPLCPSAMKGLANFLVCGLKSEVKSLNHSDWSAQSVSVMFDASTNKTLYVVEINLAVIMMTDRIFSHLVRDAIPNTYHVAILVQTFRNYRFSNGLCPKQKLINQHHKPGLRIIRTSTLESYLDRASFNLTKGMEQLRGPIINKQNTTTVCLTPVYFAKKPELKYLKCMEDPVHERDKSLVHDFRGSPCFSYLENLELPDTNGAVTAQKRDAIFLMRVLAFTILMVLLVKIKLSP</sequence>
<keyword evidence="4" id="KW-1185">Reference proteome</keyword>
<dbReference type="SUPFAM" id="SSF90188">
    <property type="entry name" value="Somatomedin B domain"/>
    <property type="match status" value="1"/>
</dbReference>
<dbReference type="AlphaFoldDB" id="A0AAV4BNH1"/>
<name>A0AAV4BNH1_9GAST</name>
<comment type="caution">
    <text evidence="3">The sequence shown here is derived from an EMBL/GenBank/DDBJ whole genome shotgun (WGS) entry which is preliminary data.</text>
</comment>
<evidence type="ECO:0000256" key="1">
    <source>
        <dbReference type="ARBA" id="ARBA00023157"/>
    </source>
</evidence>
<dbReference type="InterPro" id="IPR036024">
    <property type="entry name" value="Somatomedin_B-like_dom_sf"/>
</dbReference>
<dbReference type="InterPro" id="IPR001212">
    <property type="entry name" value="Somatomedin_B_dom"/>
</dbReference>
<evidence type="ECO:0000313" key="4">
    <source>
        <dbReference type="Proteomes" id="UP000735302"/>
    </source>
</evidence>
<gene>
    <name evidence="3" type="ORF">PoB_004636400</name>
</gene>
<accession>A0AAV4BNH1</accession>
<evidence type="ECO:0000313" key="3">
    <source>
        <dbReference type="EMBL" id="GFO19859.1"/>
    </source>
</evidence>
<protein>
    <recommendedName>
        <fullName evidence="2">SMB domain-containing protein</fullName>
    </recommendedName>
</protein>
<evidence type="ECO:0000259" key="2">
    <source>
        <dbReference type="PROSITE" id="PS50958"/>
    </source>
</evidence>
<keyword evidence="1" id="KW-1015">Disulfide bond</keyword>
<organism evidence="3 4">
    <name type="scientific">Plakobranchus ocellatus</name>
    <dbReference type="NCBI Taxonomy" id="259542"/>
    <lineage>
        <taxon>Eukaryota</taxon>
        <taxon>Metazoa</taxon>
        <taxon>Spiralia</taxon>
        <taxon>Lophotrochozoa</taxon>
        <taxon>Mollusca</taxon>
        <taxon>Gastropoda</taxon>
        <taxon>Heterobranchia</taxon>
        <taxon>Euthyneura</taxon>
        <taxon>Panpulmonata</taxon>
        <taxon>Sacoglossa</taxon>
        <taxon>Placobranchoidea</taxon>
        <taxon>Plakobranchidae</taxon>
        <taxon>Plakobranchus</taxon>
    </lineage>
</organism>
<dbReference type="Proteomes" id="UP000735302">
    <property type="component" value="Unassembled WGS sequence"/>
</dbReference>
<feature type="domain" description="SMB" evidence="2">
    <location>
        <begin position="173"/>
        <end position="213"/>
    </location>
</feature>
<reference evidence="3 4" key="1">
    <citation type="journal article" date="2021" name="Elife">
        <title>Chloroplast acquisition without the gene transfer in kleptoplastic sea slugs, Plakobranchus ocellatus.</title>
        <authorList>
            <person name="Maeda T."/>
            <person name="Takahashi S."/>
            <person name="Yoshida T."/>
            <person name="Shimamura S."/>
            <person name="Takaki Y."/>
            <person name="Nagai Y."/>
            <person name="Toyoda A."/>
            <person name="Suzuki Y."/>
            <person name="Arimoto A."/>
            <person name="Ishii H."/>
            <person name="Satoh N."/>
            <person name="Nishiyama T."/>
            <person name="Hasebe M."/>
            <person name="Maruyama T."/>
            <person name="Minagawa J."/>
            <person name="Obokata J."/>
            <person name="Shigenobu S."/>
        </authorList>
    </citation>
    <scope>NUCLEOTIDE SEQUENCE [LARGE SCALE GENOMIC DNA]</scope>
</reference>
<proteinExistence type="predicted"/>